<gene>
    <name evidence="1" type="ORF">BCV70DRAFT_94879</name>
</gene>
<dbReference type="EMBL" id="KZ819192">
    <property type="protein sequence ID" value="PWZ00402.1"/>
    <property type="molecule type" value="Genomic_DNA"/>
</dbReference>
<keyword evidence="2" id="KW-1185">Reference proteome</keyword>
<protein>
    <submittedName>
        <fullName evidence="1">Uncharacterized protein</fullName>
    </submittedName>
</protein>
<organism evidence="1 2">
    <name type="scientific">Testicularia cyperi</name>
    <dbReference type="NCBI Taxonomy" id="1882483"/>
    <lineage>
        <taxon>Eukaryota</taxon>
        <taxon>Fungi</taxon>
        <taxon>Dikarya</taxon>
        <taxon>Basidiomycota</taxon>
        <taxon>Ustilaginomycotina</taxon>
        <taxon>Ustilaginomycetes</taxon>
        <taxon>Ustilaginales</taxon>
        <taxon>Anthracoideaceae</taxon>
        <taxon>Testicularia</taxon>
    </lineage>
</organism>
<evidence type="ECO:0000313" key="1">
    <source>
        <dbReference type="EMBL" id="PWZ00402.1"/>
    </source>
</evidence>
<proteinExistence type="predicted"/>
<sequence length="177" mass="20079">MLAEVLKVWQTMTGVRPRAPSRTSSLCTTPSSLARPRRTNSLLTCGSRLPKPFPSSCPLRSLQLLSCIVVTLLSINSLASSSLCSSRHHFPNIHDLITSFRRDFRHPSAISLRSLYTIFTSVTRPEPPCRPVAVVCHSFHTLLQDRFRITRLPRFDQPSSESHHLKLQSMTQNWARF</sequence>
<dbReference type="Proteomes" id="UP000246740">
    <property type="component" value="Unassembled WGS sequence"/>
</dbReference>
<accession>A0A317XQL9</accession>
<dbReference type="AlphaFoldDB" id="A0A317XQL9"/>
<dbReference type="InParanoid" id="A0A317XQL9"/>
<name>A0A317XQL9_9BASI</name>
<evidence type="ECO:0000313" key="2">
    <source>
        <dbReference type="Proteomes" id="UP000246740"/>
    </source>
</evidence>
<reference evidence="1 2" key="1">
    <citation type="journal article" date="2018" name="Mol. Biol. Evol.">
        <title>Broad Genomic Sampling Reveals a Smut Pathogenic Ancestry of the Fungal Clade Ustilaginomycotina.</title>
        <authorList>
            <person name="Kijpornyongpan T."/>
            <person name="Mondo S.J."/>
            <person name="Barry K."/>
            <person name="Sandor L."/>
            <person name="Lee J."/>
            <person name="Lipzen A."/>
            <person name="Pangilinan J."/>
            <person name="LaButti K."/>
            <person name="Hainaut M."/>
            <person name="Henrissat B."/>
            <person name="Grigoriev I.V."/>
            <person name="Spatafora J.W."/>
            <person name="Aime M.C."/>
        </authorList>
    </citation>
    <scope>NUCLEOTIDE SEQUENCE [LARGE SCALE GENOMIC DNA]</scope>
    <source>
        <strain evidence="1 2">MCA 3645</strain>
    </source>
</reference>